<evidence type="ECO:0000256" key="1">
    <source>
        <dbReference type="SAM" id="SignalP"/>
    </source>
</evidence>
<organism evidence="2 3">
    <name type="scientific">Rhynchosporium secalis</name>
    <name type="common">Barley scald fungus</name>
    <dbReference type="NCBI Taxonomy" id="38038"/>
    <lineage>
        <taxon>Eukaryota</taxon>
        <taxon>Fungi</taxon>
        <taxon>Dikarya</taxon>
        <taxon>Ascomycota</taxon>
        <taxon>Pezizomycotina</taxon>
        <taxon>Leotiomycetes</taxon>
        <taxon>Helotiales</taxon>
        <taxon>Ploettnerulaceae</taxon>
        <taxon>Rhynchosporium</taxon>
    </lineage>
</organism>
<reference evidence="3" key="1">
    <citation type="submission" date="2016-03" db="EMBL/GenBank/DDBJ databases">
        <authorList>
            <person name="Guldener U."/>
        </authorList>
    </citation>
    <scope>NUCLEOTIDE SEQUENCE [LARGE SCALE GENOMIC DNA]</scope>
</reference>
<keyword evidence="3" id="KW-1185">Reference proteome</keyword>
<sequence length="142" mass="15750">MFVLRLMFTLVAIFIGLIQADFIPEHSSLQVRNAAGASPAEISRLLRRSLYGANMKRDGVRKAGVDIGADKKILTADAETTCTKSYMKGLVTAEFTTDGDFASSEEFQNYTAKDEIASLFIEVTDYVENVINETIKKPRGRF</sequence>
<protein>
    <submittedName>
        <fullName evidence="2">Uncharacterized protein</fullName>
    </submittedName>
</protein>
<dbReference type="Proteomes" id="UP000177625">
    <property type="component" value="Unassembled WGS sequence"/>
</dbReference>
<proteinExistence type="predicted"/>
<feature type="signal peptide" evidence="1">
    <location>
        <begin position="1"/>
        <end position="20"/>
    </location>
</feature>
<keyword evidence="1" id="KW-0732">Signal</keyword>
<dbReference type="EMBL" id="FJVC01000214">
    <property type="protein sequence ID" value="CZT45523.1"/>
    <property type="molecule type" value="Genomic_DNA"/>
</dbReference>
<accession>A0A1E1M8U4</accession>
<gene>
    <name evidence="2" type="ORF">RSE6_05839</name>
</gene>
<feature type="chain" id="PRO_5009448082" evidence="1">
    <location>
        <begin position="21"/>
        <end position="142"/>
    </location>
</feature>
<evidence type="ECO:0000313" key="2">
    <source>
        <dbReference type="EMBL" id="CZT45523.1"/>
    </source>
</evidence>
<dbReference type="AlphaFoldDB" id="A0A1E1M8U4"/>
<evidence type="ECO:0000313" key="3">
    <source>
        <dbReference type="Proteomes" id="UP000177625"/>
    </source>
</evidence>
<name>A0A1E1M8U4_RHYSE</name>